<dbReference type="InterPro" id="IPR029058">
    <property type="entry name" value="AB_hydrolase_fold"/>
</dbReference>
<evidence type="ECO:0000313" key="2">
    <source>
        <dbReference type="EMBL" id="TDT14864.1"/>
    </source>
</evidence>
<protein>
    <submittedName>
        <fullName evidence="2">Pimeloyl-ACP methyl ester carboxylesterase</fullName>
    </submittedName>
</protein>
<comment type="caution">
    <text evidence="2">The sequence shown here is derived from an EMBL/GenBank/DDBJ whole genome shotgun (WGS) entry which is preliminary data.</text>
</comment>
<keyword evidence="3" id="KW-1185">Reference proteome</keyword>
<sequence length="298" mass="32124">MASVDANGITIEYEREGEGDPLLLVMGLGGQLSDWPQGFRDALTSRGFEVIRLDNRDAGLSTEFTSAPPTTVDLAKAMVSRRFVDAEYLLADMAADAVGLLDALGLDSVHVAGMSMGGMISQTLAIEYPSRIRSMTSVMSTTGNRRVGQPKAKLVRTMAKRETPTPETAVEQSVEFFRLISGPTFHEEDFRALATESVSRSFRPAGTARQTAAIFASPDRTPALKQLDVPTLVIHGMVDPLVRPSGGIATAKAVPDSRLLMFNDMGHDLPRTRWDEMADAIRQNADRAAAAEQQAAAS</sequence>
<dbReference type="EMBL" id="SOAU01000001">
    <property type="protein sequence ID" value="TDT14864.1"/>
    <property type="molecule type" value="Genomic_DNA"/>
</dbReference>
<dbReference type="SUPFAM" id="SSF53474">
    <property type="entry name" value="alpha/beta-Hydrolases"/>
    <property type="match status" value="1"/>
</dbReference>
<dbReference type="OrthoDB" id="8957634at2"/>
<dbReference type="InterPro" id="IPR050471">
    <property type="entry name" value="AB_hydrolase"/>
</dbReference>
<evidence type="ECO:0000313" key="3">
    <source>
        <dbReference type="Proteomes" id="UP000294558"/>
    </source>
</evidence>
<accession>A0A4R7HWE8</accession>
<feature type="domain" description="AB hydrolase-1" evidence="1">
    <location>
        <begin position="21"/>
        <end position="268"/>
    </location>
</feature>
<dbReference type="RefSeq" id="WP_133867375.1">
    <property type="nucleotide sequence ID" value="NZ_SOAU01000001.1"/>
</dbReference>
<dbReference type="AlphaFoldDB" id="A0A4R7HWE8"/>
<reference evidence="2 3" key="1">
    <citation type="submission" date="2019-03" db="EMBL/GenBank/DDBJ databases">
        <title>Sequencing the genomes of 1000 actinobacteria strains.</title>
        <authorList>
            <person name="Klenk H.-P."/>
        </authorList>
    </citation>
    <scope>NUCLEOTIDE SEQUENCE [LARGE SCALE GENOMIC DNA]</scope>
    <source>
        <strain evidence="2 3">DSM 18936</strain>
    </source>
</reference>
<dbReference type="PANTHER" id="PTHR43433:SF5">
    <property type="entry name" value="AB HYDROLASE-1 DOMAIN-CONTAINING PROTEIN"/>
    <property type="match status" value="1"/>
</dbReference>
<gene>
    <name evidence="2" type="ORF">BDK89_0422</name>
</gene>
<evidence type="ECO:0000259" key="1">
    <source>
        <dbReference type="Pfam" id="PF00561"/>
    </source>
</evidence>
<dbReference type="GO" id="GO:0046503">
    <property type="term" value="P:glycerolipid catabolic process"/>
    <property type="evidence" value="ECO:0007669"/>
    <property type="project" value="TreeGrafter"/>
</dbReference>
<dbReference type="GO" id="GO:0004806">
    <property type="term" value="F:triacylglycerol lipase activity"/>
    <property type="evidence" value="ECO:0007669"/>
    <property type="project" value="TreeGrafter"/>
</dbReference>
<name>A0A4R7HWE8_9ACTN</name>
<organism evidence="2 3">
    <name type="scientific">Ilumatobacter fluminis</name>
    <dbReference type="NCBI Taxonomy" id="467091"/>
    <lineage>
        <taxon>Bacteria</taxon>
        <taxon>Bacillati</taxon>
        <taxon>Actinomycetota</taxon>
        <taxon>Acidimicrobiia</taxon>
        <taxon>Acidimicrobiales</taxon>
        <taxon>Ilumatobacteraceae</taxon>
        <taxon>Ilumatobacter</taxon>
    </lineage>
</organism>
<proteinExistence type="predicted"/>
<dbReference type="Gene3D" id="3.40.50.1820">
    <property type="entry name" value="alpha/beta hydrolase"/>
    <property type="match status" value="1"/>
</dbReference>
<dbReference type="InterPro" id="IPR000073">
    <property type="entry name" value="AB_hydrolase_1"/>
</dbReference>
<dbReference type="PANTHER" id="PTHR43433">
    <property type="entry name" value="HYDROLASE, ALPHA/BETA FOLD FAMILY PROTEIN"/>
    <property type="match status" value="1"/>
</dbReference>
<dbReference type="Proteomes" id="UP000294558">
    <property type="component" value="Unassembled WGS sequence"/>
</dbReference>
<dbReference type="Pfam" id="PF00561">
    <property type="entry name" value="Abhydrolase_1"/>
    <property type="match status" value="1"/>
</dbReference>